<feature type="compositionally biased region" description="Polar residues" evidence="1">
    <location>
        <begin position="1"/>
        <end position="12"/>
    </location>
</feature>
<dbReference type="InterPro" id="IPR018154">
    <property type="entry name" value="TLV/ENV_coat_polyprotein"/>
</dbReference>
<organism evidence="2 3">
    <name type="scientific">Naja naja</name>
    <name type="common">Indian cobra</name>
    <dbReference type="NCBI Taxonomy" id="35670"/>
    <lineage>
        <taxon>Eukaryota</taxon>
        <taxon>Metazoa</taxon>
        <taxon>Chordata</taxon>
        <taxon>Craniata</taxon>
        <taxon>Vertebrata</taxon>
        <taxon>Euteleostomi</taxon>
        <taxon>Lepidosauria</taxon>
        <taxon>Squamata</taxon>
        <taxon>Bifurcata</taxon>
        <taxon>Unidentata</taxon>
        <taxon>Episquamata</taxon>
        <taxon>Toxicofera</taxon>
        <taxon>Serpentes</taxon>
        <taxon>Colubroidea</taxon>
        <taxon>Elapidae</taxon>
        <taxon>Elapinae</taxon>
        <taxon>Naja</taxon>
    </lineage>
</organism>
<keyword evidence="3" id="KW-1185">Reference proteome</keyword>
<dbReference type="Pfam" id="PF00429">
    <property type="entry name" value="TLV_coat"/>
    <property type="match status" value="1"/>
</dbReference>
<dbReference type="AlphaFoldDB" id="A0A8C7E4A8"/>
<evidence type="ECO:0000313" key="2">
    <source>
        <dbReference type="Ensembl" id="ENSNNAP00000022792.1"/>
    </source>
</evidence>
<evidence type="ECO:0000256" key="1">
    <source>
        <dbReference type="SAM" id="MobiDB-lite"/>
    </source>
</evidence>
<feature type="region of interest" description="Disordered" evidence="1">
    <location>
        <begin position="1"/>
        <end position="30"/>
    </location>
</feature>
<sequence>MSPSHSAGNSFQPLIGRPGKGGGGRSYDNANSHPGSYFTIRLHIAPTYSPPIGRNKAIQSFLEEPGMQVPHPLLQLLNSTFLFLNSSRSNLTNSCWLCLSAVPPFTRLPLLLLLLACLIGPCILSRLL</sequence>
<dbReference type="Ensembl" id="ENSNNAT00000023885.1">
    <property type="protein sequence ID" value="ENSNNAP00000022792.1"/>
    <property type="gene ID" value="ENSNNAG00000015043.1"/>
</dbReference>
<reference evidence="2" key="2">
    <citation type="submission" date="2025-09" db="UniProtKB">
        <authorList>
            <consortium name="Ensembl"/>
        </authorList>
    </citation>
    <scope>IDENTIFICATION</scope>
</reference>
<accession>A0A8C7E4A8</accession>
<dbReference type="Proteomes" id="UP000694559">
    <property type="component" value="Unplaced"/>
</dbReference>
<proteinExistence type="predicted"/>
<protein>
    <submittedName>
        <fullName evidence="2">Uncharacterized protein</fullName>
    </submittedName>
</protein>
<name>A0A8C7E4A8_NAJNA</name>
<reference evidence="2" key="1">
    <citation type="submission" date="2025-08" db="UniProtKB">
        <authorList>
            <consortium name="Ensembl"/>
        </authorList>
    </citation>
    <scope>IDENTIFICATION</scope>
</reference>
<evidence type="ECO:0000313" key="3">
    <source>
        <dbReference type="Proteomes" id="UP000694559"/>
    </source>
</evidence>